<reference evidence="1 2" key="1">
    <citation type="journal article" date="2016" name="Nat. Commun.">
        <title>Thousands of microbial genomes shed light on interconnected biogeochemical processes in an aquifer system.</title>
        <authorList>
            <person name="Anantharaman K."/>
            <person name="Brown C.T."/>
            <person name="Hug L.A."/>
            <person name="Sharon I."/>
            <person name="Castelle C.J."/>
            <person name="Probst A.J."/>
            <person name="Thomas B.C."/>
            <person name="Singh A."/>
            <person name="Wilkins M.J."/>
            <person name="Karaoz U."/>
            <person name="Brodie E.L."/>
            <person name="Williams K.H."/>
            <person name="Hubbard S.S."/>
            <person name="Banfield J.F."/>
        </authorList>
    </citation>
    <scope>NUCLEOTIDE SEQUENCE [LARGE SCALE GENOMIC DNA]</scope>
</reference>
<accession>A0A1G1X212</accession>
<name>A0A1G1X212_9BACT</name>
<organism evidence="1 2">
    <name type="scientific">Candidatus Andersenbacteria bacterium RIFCSPHIGHO2_12_FULL_45_11</name>
    <dbReference type="NCBI Taxonomy" id="1797281"/>
    <lineage>
        <taxon>Bacteria</taxon>
        <taxon>Candidatus Anderseniibacteriota</taxon>
    </lineage>
</organism>
<protein>
    <recommendedName>
        <fullName evidence="3">Peptidase A2 domain-containing protein</fullName>
    </recommendedName>
</protein>
<comment type="caution">
    <text evidence="1">The sequence shown here is derived from an EMBL/GenBank/DDBJ whole genome shotgun (WGS) entry which is preliminary data.</text>
</comment>
<sequence>MVKGELEDNRPYITIPIRWGGRVQDIPALIDTGFDGDVRVSHEEAKYLNLITEHVQVLEFADGSAKDVPGSIGYSEFNGVVNLVNITILDGGATIGMGFLKKFNAILTINLKQKSVTIS</sequence>
<proteinExistence type="predicted"/>
<dbReference type="EMBL" id="MHHR01000023">
    <property type="protein sequence ID" value="OGY34039.1"/>
    <property type="molecule type" value="Genomic_DNA"/>
</dbReference>
<dbReference type="Gene3D" id="2.40.70.10">
    <property type="entry name" value="Acid Proteases"/>
    <property type="match status" value="1"/>
</dbReference>
<evidence type="ECO:0008006" key="3">
    <source>
        <dbReference type="Google" id="ProtNLM"/>
    </source>
</evidence>
<evidence type="ECO:0000313" key="1">
    <source>
        <dbReference type="EMBL" id="OGY34039.1"/>
    </source>
</evidence>
<dbReference type="Proteomes" id="UP000177528">
    <property type="component" value="Unassembled WGS sequence"/>
</dbReference>
<dbReference type="InterPro" id="IPR021109">
    <property type="entry name" value="Peptidase_aspartic_dom_sf"/>
</dbReference>
<gene>
    <name evidence="1" type="ORF">A3D99_02160</name>
</gene>
<evidence type="ECO:0000313" key="2">
    <source>
        <dbReference type="Proteomes" id="UP000177528"/>
    </source>
</evidence>
<dbReference type="AlphaFoldDB" id="A0A1G1X212"/>